<keyword evidence="2" id="KW-1185">Reference proteome</keyword>
<sequence length="594" mass="66693">MKSFGVAAQNFCVTREEKTSGLDTEIVYKARDSSATGPEVWLGYIYFKARDGNGTIEITNRSATLQPWHLDLGGTSKTGDEHQAGAHGEGLKVALLKFNFTTRGRLVARLNRMLPSSIQKAKDRAQSQTVRTLLPFAADPNEDVQFVIGEGNQGRDELGELIRRSPVRREVFDGWTKAALFLNDSHDGTIISTEVGDLINNAQFCGNIYLKGLLLNESTPGRSASITNQPLKFGYNFASGKTNRERQSVTNAAEEARAILAIWSRVLVVRPDLVQDLSGMLNTREPDYADVMGAKRFLDRATALCLKNYLLGTQFAGRWYYCSEDKSKNPRLGHIIHGLGCEGVELTQTYWGILHNHALIHTAEEEERRRFTTAPPVVSPQTTFAVSLCRLPRACIRACPKTDGMALSFIQAGQLHLQLFFSESEGLFRIHERWLSPHGAIQELGPSDGLVEADIIFHTVKSLFAEAIEQLPFEIFLEEDDARTVEWRRKLEVNRAEQHLLNYLRIGNLSIDKALDRPSFGLRWTIDARWNADTEVEIQCHRASRCSQLRDTLLIAKDACPDNMPCITDPEPMSQEVQDEVLVPRPHTCRRSRT</sequence>
<organism evidence="1 2">
    <name type="scientific">Neonectria ditissima</name>
    <dbReference type="NCBI Taxonomy" id="78410"/>
    <lineage>
        <taxon>Eukaryota</taxon>
        <taxon>Fungi</taxon>
        <taxon>Dikarya</taxon>
        <taxon>Ascomycota</taxon>
        <taxon>Pezizomycotina</taxon>
        <taxon>Sordariomycetes</taxon>
        <taxon>Hypocreomycetidae</taxon>
        <taxon>Hypocreales</taxon>
        <taxon>Nectriaceae</taxon>
        <taxon>Neonectria</taxon>
    </lineage>
</organism>
<accession>A0A0P7BF22</accession>
<dbReference type="Proteomes" id="UP000050424">
    <property type="component" value="Unassembled WGS sequence"/>
</dbReference>
<dbReference type="AlphaFoldDB" id="A0A0P7BF22"/>
<name>A0A0P7BF22_9HYPO</name>
<gene>
    <name evidence="1" type="ORF">AK830_g7545</name>
</gene>
<evidence type="ECO:0000313" key="2">
    <source>
        <dbReference type="Proteomes" id="UP000050424"/>
    </source>
</evidence>
<proteinExistence type="predicted"/>
<dbReference type="OrthoDB" id="5376140at2759"/>
<protein>
    <submittedName>
        <fullName evidence="1">Uncharacterized protein</fullName>
    </submittedName>
</protein>
<dbReference type="EMBL" id="LKCW01000118">
    <property type="protein sequence ID" value="KPM39023.1"/>
    <property type="molecule type" value="Genomic_DNA"/>
</dbReference>
<evidence type="ECO:0000313" key="1">
    <source>
        <dbReference type="EMBL" id="KPM39023.1"/>
    </source>
</evidence>
<reference evidence="1 2" key="1">
    <citation type="submission" date="2015-09" db="EMBL/GenBank/DDBJ databases">
        <title>Draft genome of a European isolate of the apple canker pathogen Neonectria ditissima.</title>
        <authorList>
            <person name="Gomez-Cortecero A."/>
            <person name="Harrison R.J."/>
            <person name="Armitage A.D."/>
        </authorList>
    </citation>
    <scope>NUCLEOTIDE SEQUENCE [LARGE SCALE GENOMIC DNA]</scope>
    <source>
        <strain evidence="1 2">R09/05</strain>
    </source>
</reference>
<comment type="caution">
    <text evidence="1">The sequence shown here is derived from an EMBL/GenBank/DDBJ whole genome shotgun (WGS) entry which is preliminary data.</text>
</comment>